<feature type="region of interest" description="Disordered" evidence="1">
    <location>
        <begin position="1"/>
        <end position="37"/>
    </location>
</feature>
<name>A0A3M7T732_BRAPC</name>
<dbReference type="Proteomes" id="UP000276133">
    <property type="component" value="Unassembled WGS sequence"/>
</dbReference>
<accession>A0A3M7T732</accession>
<reference evidence="2 3" key="1">
    <citation type="journal article" date="2018" name="Sci. Rep.">
        <title>Genomic signatures of local adaptation to the degree of environmental predictability in rotifers.</title>
        <authorList>
            <person name="Franch-Gras L."/>
            <person name="Hahn C."/>
            <person name="Garcia-Roger E.M."/>
            <person name="Carmona M.J."/>
            <person name="Serra M."/>
            <person name="Gomez A."/>
        </authorList>
    </citation>
    <scope>NUCLEOTIDE SEQUENCE [LARGE SCALE GENOMIC DNA]</scope>
    <source>
        <strain evidence="2">HYR1</strain>
    </source>
</reference>
<dbReference type="EMBL" id="REGN01000176">
    <property type="protein sequence ID" value="RNA43781.1"/>
    <property type="molecule type" value="Genomic_DNA"/>
</dbReference>
<sequence>MIKNIFNSESDSSSTSIIQRSAANNVDDTDNESEDIVKPRNCPKIKFFDFSDISGCFKFSSIISKKPKE</sequence>
<keyword evidence="3" id="KW-1185">Reference proteome</keyword>
<organism evidence="2 3">
    <name type="scientific">Brachionus plicatilis</name>
    <name type="common">Marine rotifer</name>
    <name type="synonym">Brachionus muelleri</name>
    <dbReference type="NCBI Taxonomy" id="10195"/>
    <lineage>
        <taxon>Eukaryota</taxon>
        <taxon>Metazoa</taxon>
        <taxon>Spiralia</taxon>
        <taxon>Gnathifera</taxon>
        <taxon>Rotifera</taxon>
        <taxon>Eurotatoria</taxon>
        <taxon>Monogononta</taxon>
        <taxon>Pseudotrocha</taxon>
        <taxon>Ploima</taxon>
        <taxon>Brachionidae</taxon>
        <taxon>Brachionus</taxon>
    </lineage>
</organism>
<evidence type="ECO:0000313" key="3">
    <source>
        <dbReference type="Proteomes" id="UP000276133"/>
    </source>
</evidence>
<evidence type="ECO:0000256" key="1">
    <source>
        <dbReference type="SAM" id="MobiDB-lite"/>
    </source>
</evidence>
<protein>
    <submittedName>
        <fullName evidence="2">Uncharacterized protein</fullName>
    </submittedName>
</protein>
<gene>
    <name evidence="2" type="ORF">BpHYR1_033261</name>
</gene>
<feature type="compositionally biased region" description="Low complexity" evidence="1">
    <location>
        <begin position="1"/>
        <end position="21"/>
    </location>
</feature>
<dbReference type="AlphaFoldDB" id="A0A3M7T732"/>
<proteinExistence type="predicted"/>
<comment type="caution">
    <text evidence="2">The sequence shown here is derived from an EMBL/GenBank/DDBJ whole genome shotgun (WGS) entry which is preliminary data.</text>
</comment>
<evidence type="ECO:0000313" key="2">
    <source>
        <dbReference type="EMBL" id="RNA43781.1"/>
    </source>
</evidence>